<protein>
    <recommendedName>
        <fullName evidence="2">Pyrroline-5-carboxylate reductase catalytic N-terminal domain-containing protein</fullName>
    </recommendedName>
</protein>
<reference evidence="3 4" key="1">
    <citation type="submission" date="2018-12" db="EMBL/GenBank/DDBJ databases">
        <title>Dyella dinghuensis sp. nov. DHOA06 and Dyella choica sp. nov. 4M-K27, isolated from forest soil.</title>
        <authorList>
            <person name="Qiu L.-H."/>
            <person name="Gao Z.-H."/>
        </authorList>
    </citation>
    <scope>NUCLEOTIDE SEQUENCE [LARGE SCALE GENOMIC DNA]</scope>
    <source>
        <strain evidence="3 4">4M-K27</strain>
    </source>
</reference>
<evidence type="ECO:0000313" key="3">
    <source>
        <dbReference type="EMBL" id="RUL78840.1"/>
    </source>
</evidence>
<proteinExistence type="predicted"/>
<dbReference type="PANTHER" id="PTHR14239">
    <property type="entry name" value="DUDULIN-RELATED"/>
    <property type="match status" value="1"/>
</dbReference>
<keyword evidence="1" id="KW-0560">Oxidoreductase</keyword>
<evidence type="ECO:0000313" key="4">
    <source>
        <dbReference type="Proteomes" id="UP000274358"/>
    </source>
</evidence>
<comment type="caution">
    <text evidence="3">The sequence shown here is derived from an EMBL/GenBank/DDBJ whole genome shotgun (WGS) entry which is preliminary data.</text>
</comment>
<dbReference type="Proteomes" id="UP000274358">
    <property type="component" value="Unassembled WGS sequence"/>
</dbReference>
<dbReference type="Pfam" id="PF03807">
    <property type="entry name" value="F420_oxidored"/>
    <property type="match status" value="1"/>
</dbReference>
<accession>A0A432MB36</accession>
<sequence>MASGTEEGSSMKIGIIGAGNMGGCLGKLWSQAGHQIMFSFTQDPKALEEAAVSAGGRTGTVIDAAQFGDVVLVAVPWAAIDIALKDVASVLAGKVVISCNNPLKPDLSGLLLGTETSGAEEVARLLPAARVVEVLFPFAHQLRSGELRFDGQQPSQFYCGDDVQAKRAVATLIGELGLDPVDAGPLTSARFLEPFGMLMVQLAYRQGFGVNIGTQLLRR</sequence>
<dbReference type="AlphaFoldDB" id="A0A432MB36"/>
<dbReference type="PANTHER" id="PTHR14239:SF10">
    <property type="entry name" value="REDUCTASE"/>
    <property type="match status" value="1"/>
</dbReference>
<dbReference type="InterPro" id="IPR036291">
    <property type="entry name" value="NAD(P)-bd_dom_sf"/>
</dbReference>
<keyword evidence="4" id="KW-1185">Reference proteome</keyword>
<dbReference type="SUPFAM" id="SSF51735">
    <property type="entry name" value="NAD(P)-binding Rossmann-fold domains"/>
    <property type="match status" value="1"/>
</dbReference>
<evidence type="ECO:0000256" key="1">
    <source>
        <dbReference type="ARBA" id="ARBA00023002"/>
    </source>
</evidence>
<dbReference type="InterPro" id="IPR051267">
    <property type="entry name" value="STEAP_metalloreductase"/>
</dbReference>
<gene>
    <name evidence="3" type="ORF">EKH80_03275</name>
</gene>
<dbReference type="Gene3D" id="3.40.50.720">
    <property type="entry name" value="NAD(P)-binding Rossmann-like Domain"/>
    <property type="match status" value="1"/>
</dbReference>
<dbReference type="EMBL" id="RYYV01000002">
    <property type="protein sequence ID" value="RUL78840.1"/>
    <property type="molecule type" value="Genomic_DNA"/>
</dbReference>
<feature type="domain" description="Pyrroline-5-carboxylate reductase catalytic N-terminal" evidence="2">
    <location>
        <begin position="12"/>
        <end position="102"/>
    </location>
</feature>
<evidence type="ECO:0000259" key="2">
    <source>
        <dbReference type="Pfam" id="PF03807"/>
    </source>
</evidence>
<name>A0A432MB36_9GAMM</name>
<dbReference type="InterPro" id="IPR028939">
    <property type="entry name" value="P5C_Rdtase_cat_N"/>
</dbReference>
<dbReference type="GO" id="GO:0016491">
    <property type="term" value="F:oxidoreductase activity"/>
    <property type="evidence" value="ECO:0007669"/>
    <property type="project" value="UniProtKB-KW"/>
</dbReference>
<organism evidence="3 4">
    <name type="scientific">Dyella choica</name>
    <dbReference type="NCBI Taxonomy" id="1927959"/>
    <lineage>
        <taxon>Bacteria</taxon>
        <taxon>Pseudomonadati</taxon>
        <taxon>Pseudomonadota</taxon>
        <taxon>Gammaproteobacteria</taxon>
        <taxon>Lysobacterales</taxon>
        <taxon>Rhodanobacteraceae</taxon>
        <taxon>Dyella</taxon>
    </lineage>
</organism>